<organism evidence="1 2">
    <name type="scientific">Maribacter aquivivus</name>
    <dbReference type="NCBI Taxonomy" id="228958"/>
    <lineage>
        <taxon>Bacteria</taxon>
        <taxon>Pseudomonadati</taxon>
        <taxon>Bacteroidota</taxon>
        <taxon>Flavobacteriia</taxon>
        <taxon>Flavobacteriales</taxon>
        <taxon>Flavobacteriaceae</taxon>
        <taxon>Maribacter</taxon>
    </lineage>
</organism>
<sequence length="392" mass="46161">MKLINNIFDNRIQANNLLFEISLGDYYQMSKSVLDKNEFQRRRVKSSSTVYSLLKKDLLEGCIIPPIVLALSDKDFDPKKGFEEDVITEYILREQNRLIILDGLQRTFTIRDLFRDLESSEDEDKLKKLKSQKLRIEVYLGINKIGILYRMLTLNTGQTPMSMRHQIEILYSDYLEQDLDGITLLLESEDRTPRHNKEYKFKEIVEGFNSYLDRDYLPMDRNSVLENIESLEKLSTENQNSDLFIDYLKAFDRLIQTLINKSDNWEFDDESIETTLSGQPFGKNSEKLFKRTQLMTGFGSAIGKLIDFKSIDKLNDVPNLYKDIDLGDINDTFNNYIARLDYIRRVAKKIGNDQRMFFHHLFRELFDKKGDSYLNFNKSIDEAFSTYLRKTQ</sequence>
<dbReference type="Proteomes" id="UP000184314">
    <property type="component" value="Unassembled WGS sequence"/>
</dbReference>
<evidence type="ECO:0000313" key="2">
    <source>
        <dbReference type="Proteomes" id="UP000184314"/>
    </source>
</evidence>
<proteinExistence type="predicted"/>
<dbReference type="AlphaFoldDB" id="A0A1M6U328"/>
<accession>A0A1M6U328</accession>
<dbReference type="EMBL" id="FQZX01000003">
    <property type="protein sequence ID" value="SHK63675.1"/>
    <property type="molecule type" value="Genomic_DNA"/>
</dbReference>
<evidence type="ECO:0000313" key="1">
    <source>
        <dbReference type="EMBL" id="SHK63675.1"/>
    </source>
</evidence>
<gene>
    <name evidence="1" type="ORF">SAMN04488007_3468</name>
</gene>
<name>A0A1M6U328_9FLAO</name>
<reference evidence="2" key="1">
    <citation type="submission" date="2016-11" db="EMBL/GenBank/DDBJ databases">
        <authorList>
            <person name="Varghese N."/>
            <person name="Submissions S."/>
        </authorList>
    </citation>
    <scope>NUCLEOTIDE SEQUENCE [LARGE SCALE GENOMIC DNA]</scope>
    <source>
        <strain evidence="2">DSM 16478</strain>
    </source>
</reference>
<dbReference type="STRING" id="228958.SAMN04488007_3468"/>
<evidence type="ECO:0008006" key="3">
    <source>
        <dbReference type="Google" id="ProtNLM"/>
    </source>
</evidence>
<dbReference type="OrthoDB" id="5077820at2"/>
<protein>
    <recommendedName>
        <fullName evidence="3">DUF262 domain-containing protein</fullName>
    </recommendedName>
</protein>
<dbReference type="RefSeq" id="WP_073246539.1">
    <property type="nucleotide sequence ID" value="NZ_FQZX01000003.1"/>
</dbReference>
<keyword evidence="2" id="KW-1185">Reference proteome</keyword>